<dbReference type="EMBL" id="JACHHH010000010">
    <property type="protein sequence ID" value="MBB6041884.1"/>
    <property type="molecule type" value="Genomic_DNA"/>
</dbReference>
<evidence type="ECO:0000256" key="1">
    <source>
        <dbReference type="SAM" id="Phobius"/>
    </source>
</evidence>
<dbReference type="AlphaFoldDB" id="A0A7W9W3D9"/>
<organism evidence="2 3">
    <name type="scientific">Oribacterium sinus</name>
    <dbReference type="NCBI Taxonomy" id="237576"/>
    <lineage>
        <taxon>Bacteria</taxon>
        <taxon>Bacillati</taxon>
        <taxon>Bacillota</taxon>
        <taxon>Clostridia</taxon>
        <taxon>Lachnospirales</taxon>
        <taxon>Lachnospiraceae</taxon>
        <taxon>Oribacterium</taxon>
    </lineage>
</organism>
<dbReference type="Proteomes" id="UP000522163">
    <property type="component" value="Unassembled WGS sequence"/>
</dbReference>
<keyword evidence="1" id="KW-1133">Transmembrane helix</keyword>
<sequence length="137" mass="16053">MLKISNFELMAILYMIALLLILMISAMITFKNWAKREQKYDVFMIKNNELTVLSGIPVRYCLNDIERVEFSKIVSRGSYGGRMRIWKKGALFGRIFLFDASAYRKKFAFSSTYEEIELVTDDLMKKLREHGITCVKK</sequence>
<feature type="transmembrane region" description="Helical" evidence="1">
    <location>
        <begin position="12"/>
        <end position="30"/>
    </location>
</feature>
<evidence type="ECO:0000313" key="2">
    <source>
        <dbReference type="EMBL" id="MBB6041884.1"/>
    </source>
</evidence>
<proteinExistence type="predicted"/>
<comment type="caution">
    <text evidence="2">The sequence shown here is derived from an EMBL/GenBank/DDBJ whole genome shotgun (WGS) entry which is preliminary data.</text>
</comment>
<accession>A0A7W9W3D9</accession>
<keyword evidence="1" id="KW-0812">Transmembrane</keyword>
<gene>
    <name evidence="2" type="ORF">HNQ46_001875</name>
</gene>
<evidence type="ECO:0000313" key="3">
    <source>
        <dbReference type="Proteomes" id="UP000522163"/>
    </source>
</evidence>
<dbReference type="GeneID" id="85015406"/>
<name>A0A7W9W3D9_9FIRM</name>
<reference evidence="2 3" key="1">
    <citation type="submission" date="2020-08" db="EMBL/GenBank/DDBJ databases">
        <title>Genomic Encyclopedia of Type Strains, Phase IV (KMG-IV): sequencing the most valuable type-strain genomes for metagenomic binning, comparative biology and taxonomic classification.</title>
        <authorList>
            <person name="Goeker M."/>
        </authorList>
    </citation>
    <scope>NUCLEOTIDE SEQUENCE [LARGE SCALE GENOMIC DNA]</scope>
    <source>
        <strain evidence="2 3">DSM 17245</strain>
    </source>
</reference>
<protein>
    <recommendedName>
        <fullName evidence="4">PH domain-containing protein</fullName>
    </recommendedName>
</protein>
<dbReference type="RefSeq" id="WP_007156362.1">
    <property type="nucleotide sequence ID" value="NZ_CAUQIH010000019.1"/>
</dbReference>
<keyword evidence="1" id="KW-0472">Membrane</keyword>
<evidence type="ECO:0008006" key="4">
    <source>
        <dbReference type="Google" id="ProtNLM"/>
    </source>
</evidence>